<evidence type="ECO:0000313" key="2">
    <source>
        <dbReference type="EMBL" id="AXH13213.1"/>
    </source>
</evidence>
<dbReference type="Pfam" id="PF12705">
    <property type="entry name" value="PDDEXK_1"/>
    <property type="match status" value="1"/>
</dbReference>
<evidence type="ECO:0000313" key="5">
    <source>
        <dbReference type="Proteomes" id="UP000289193"/>
    </source>
</evidence>
<name>A0AAX2A9Q3_9BACT</name>
<dbReference type="EMBL" id="CP031217">
    <property type="protein sequence ID" value="AXH13213.1"/>
    <property type="molecule type" value="Genomic_DNA"/>
</dbReference>
<evidence type="ECO:0000259" key="1">
    <source>
        <dbReference type="Pfam" id="PF12705"/>
    </source>
</evidence>
<feature type="domain" description="PD-(D/E)XK endonuclease-like" evidence="1">
    <location>
        <begin position="549"/>
        <end position="781"/>
    </location>
</feature>
<keyword evidence="2" id="KW-0067">ATP-binding</keyword>
<reference evidence="2 4" key="2">
    <citation type="submission" date="2018-07" db="EMBL/GenBank/DDBJ databases">
        <title>Complete genome of the Arcobacter bivalviorum type strain LMG 26154.</title>
        <authorList>
            <person name="Miller W.G."/>
            <person name="Yee E."/>
            <person name="Bono J.L."/>
        </authorList>
    </citation>
    <scope>NUCLEOTIDE SEQUENCE [LARGE SCALE GENOMIC DNA]</scope>
    <source>
        <strain evidence="2 4">LMG 26154</strain>
    </source>
</reference>
<dbReference type="KEGG" id="hbv:ABIV_2238"/>
<dbReference type="InterPro" id="IPR038726">
    <property type="entry name" value="PDDEXK_AddAB-type"/>
</dbReference>
<reference evidence="3 5" key="1">
    <citation type="submission" date="2017-10" db="EMBL/GenBank/DDBJ databases">
        <title>Genomics of the genus Arcobacter.</title>
        <authorList>
            <person name="Perez-Cataluna A."/>
            <person name="Figueras M.J."/>
        </authorList>
    </citation>
    <scope>NUCLEOTIDE SEQUENCE [LARGE SCALE GENOMIC DNA]</scope>
    <source>
        <strain evidence="3 5">CECT 7835</strain>
    </source>
</reference>
<dbReference type="Gene3D" id="3.40.50.300">
    <property type="entry name" value="P-loop containing nucleotide triphosphate hydrolases"/>
    <property type="match status" value="1"/>
</dbReference>
<dbReference type="SUPFAM" id="SSF52540">
    <property type="entry name" value="P-loop containing nucleoside triphosphate hydrolases"/>
    <property type="match status" value="1"/>
</dbReference>
<dbReference type="AlphaFoldDB" id="A0AAX2A9Q3"/>
<dbReference type="Proteomes" id="UP000253850">
    <property type="component" value="Chromosome"/>
</dbReference>
<gene>
    <name evidence="2" type="primary">addB</name>
    <name evidence="2" type="ORF">ABIV_2238</name>
    <name evidence="3" type="ORF">CRV05_07310</name>
</gene>
<dbReference type="SUPFAM" id="SSF52980">
    <property type="entry name" value="Restriction endonuclease-like"/>
    <property type="match status" value="1"/>
</dbReference>
<keyword evidence="5" id="KW-1185">Reference proteome</keyword>
<dbReference type="InterPro" id="IPR027417">
    <property type="entry name" value="P-loop_NTPase"/>
</dbReference>
<evidence type="ECO:0000313" key="4">
    <source>
        <dbReference type="Proteomes" id="UP000253850"/>
    </source>
</evidence>
<keyword evidence="2" id="KW-0378">Hydrolase</keyword>
<dbReference type="Gene3D" id="3.90.320.10">
    <property type="match status" value="1"/>
</dbReference>
<dbReference type="Proteomes" id="UP000289193">
    <property type="component" value="Unassembled WGS sequence"/>
</dbReference>
<keyword evidence="2" id="KW-0547">Nucleotide-binding</keyword>
<dbReference type="GO" id="GO:0004386">
    <property type="term" value="F:helicase activity"/>
    <property type="evidence" value="ECO:0007669"/>
    <property type="project" value="UniProtKB-KW"/>
</dbReference>
<dbReference type="EMBL" id="PDKM01000003">
    <property type="protein sequence ID" value="RXK10180.1"/>
    <property type="molecule type" value="Genomic_DNA"/>
</dbReference>
<organism evidence="3 5">
    <name type="scientific">Halarcobacter bivalviorum</name>
    <dbReference type="NCBI Taxonomy" id="663364"/>
    <lineage>
        <taxon>Bacteria</taxon>
        <taxon>Pseudomonadati</taxon>
        <taxon>Campylobacterota</taxon>
        <taxon>Epsilonproteobacteria</taxon>
        <taxon>Campylobacterales</taxon>
        <taxon>Arcobacteraceae</taxon>
        <taxon>Halarcobacter</taxon>
    </lineage>
</organism>
<dbReference type="InterPro" id="IPR011335">
    <property type="entry name" value="Restrct_endonuc-II-like"/>
</dbReference>
<dbReference type="InterPro" id="IPR011604">
    <property type="entry name" value="PDDEXK-like_dom_sf"/>
</dbReference>
<accession>A0AAX2A9Q3</accession>
<sequence length="783" mass="92888">MLQSNNLLVLPTSRSIREYFDKDKLSNTLLPTVITIDEFFKKSLFFENKKIIDEEQRFLYLNEAVKNVNLKALGISSSFNSFLKQSDYIYRFFLEISSENVSIESIASADTYSYYEEHLEILIQIYKNYLKILEKNSAIDRINMHLFFNLNRDFIERYKKIKIFFEGYFTQFEFELVKDISQIVDLEIEFISNEYNRKSIQKFIDYGFELETDKKYLINLSKKEIVLSESLNEELDSLKIEGFSSRINQIAFIKNSVVEFINKGLDPSKIALILPDESFAKVLRLFDNEGYFNYAMGIDIYDTRLYKTLDAINSSLVDDEIKVIKNLEYINIDFEFYNEIFSNSSKSFLTKDKFDKICEYLRSLEENRELLEKFDEVCFRYEKLIFSQEQAILLKDAFKIFFQKVSSLTLDDINSGKITVMGLLESRLINFDAIIICDFNESLIPKRSLKDKFLSSALKQKVNLPTVKDREDLQKYYYQRLISNSKNVAISFVKNDSDQISRFANRLFEIKISEKLHDNEYKHILYSQNSLKHFNEDIVLDIDLSKLIWSASSLKEFLECKRKYYLNHILKIKEHNISLKPRGYELGNIVHDSLEEYYKQDKRGYEALLSIFNKYRSENPFLNLDLEIWKRKLKDFIEQEEKRFEKGYKIIALEKPFLCEYEGVKLQGKIDRIDVLADEYFVIDYKTSSNLKISTKRTFENATDFQLEFYFLALENLYNSNNINTFYYDLYNMKLLEEVALNEKLELLKSIINGFKTTSVSFDKCENNQTCQYCVYKVICNKE</sequence>
<dbReference type="RefSeq" id="WP_114840001.1">
    <property type="nucleotide sequence ID" value="NZ_CP031217.1"/>
</dbReference>
<keyword evidence="2" id="KW-0347">Helicase</keyword>
<protein>
    <submittedName>
        <fullName evidence="2">AddAB recombination complex, helicase AddB</fullName>
    </submittedName>
</protein>
<evidence type="ECO:0000313" key="3">
    <source>
        <dbReference type="EMBL" id="RXK10180.1"/>
    </source>
</evidence>
<proteinExistence type="predicted"/>